<proteinExistence type="predicted"/>
<evidence type="ECO:0000313" key="2">
    <source>
        <dbReference type="EMBL" id="KAB3520800.1"/>
    </source>
</evidence>
<dbReference type="EMBL" id="WBZJ01000002">
    <property type="protein sequence ID" value="KAB3520800.1"/>
    <property type="molecule type" value="Genomic_DNA"/>
</dbReference>
<name>A0ABQ6VD13_9CORY</name>
<dbReference type="RefSeq" id="WP_151844367.1">
    <property type="nucleotide sequence ID" value="NZ_WBZJ01000002.1"/>
</dbReference>
<organism evidence="2 3">
    <name type="scientific">Corynebacterium zhongnanshanii</name>
    <dbReference type="NCBI Taxonomy" id="2768834"/>
    <lineage>
        <taxon>Bacteria</taxon>
        <taxon>Bacillati</taxon>
        <taxon>Actinomycetota</taxon>
        <taxon>Actinomycetes</taxon>
        <taxon>Mycobacteriales</taxon>
        <taxon>Corynebacteriaceae</taxon>
        <taxon>Corynebacterium</taxon>
    </lineage>
</organism>
<feature type="domain" description="Alanine racemase N-terminal" evidence="1">
    <location>
        <begin position="20"/>
        <end position="189"/>
    </location>
</feature>
<protein>
    <submittedName>
        <fullName evidence="2">Amino acid deaminase/aldolase</fullName>
    </submittedName>
</protein>
<keyword evidence="3" id="KW-1185">Reference proteome</keyword>
<evidence type="ECO:0000259" key="1">
    <source>
        <dbReference type="Pfam" id="PF01168"/>
    </source>
</evidence>
<dbReference type="PANTHER" id="PTHR28004">
    <property type="entry name" value="ZGC:162816-RELATED"/>
    <property type="match status" value="1"/>
</dbReference>
<dbReference type="InterPro" id="IPR001608">
    <property type="entry name" value="Ala_racemase_N"/>
</dbReference>
<dbReference type="Proteomes" id="UP000436181">
    <property type="component" value="Unassembled WGS sequence"/>
</dbReference>
<dbReference type="InterPro" id="IPR029066">
    <property type="entry name" value="PLP-binding_barrel"/>
</dbReference>
<dbReference type="PANTHER" id="PTHR28004:SF2">
    <property type="entry name" value="D-SERINE DEHYDRATASE"/>
    <property type="match status" value="1"/>
</dbReference>
<sequence length="385" mass="41545">MKAEVRQAVAHLEAPFSVLDLDAAVANAVDMTVRAQGTPIRLASKSIRIPELMKRILELDGFHGILAYNLNEAIWLVREHECSDIVVAYPTANKDALKELNACDTLRAQITLMVDSAEHLDFIDEHVPGHEELRVCLDVDASLEFGPVHIGALRSPVRTPQDAATITRDIVRRPGFTLVGVMAYEGQIAGTTDSSPAIAVMKSLSTRELAARRSKVVQAVTDIAGPLEFVNGGGTGSIETTSQEKVITEIGAGSGVIGPALFDHYRTFTPEPAEWFVLPVVRRPSPQTVTIAGGGRVASGAMGKDRLPVVDWPSGLQMSPLEGPGEVQTPLTGSSARNLRLGDHVWFRHAKAGEQCEFAESVVVVSEGQIYDEWLTYRGAGFSFT</sequence>
<comment type="caution">
    <text evidence="2">The sequence shown here is derived from an EMBL/GenBank/DDBJ whole genome shotgun (WGS) entry which is preliminary data.</text>
</comment>
<gene>
    <name evidence="2" type="ORF">F8377_06015</name>
</gene>
<dbReference type="SUPFAM" id="SSF51419">
    <property type="entry name" value="PLP-binding barrel"/>
    <property type="match status" value="1"/>
</dbReference>
<reference evidence="2 3" key="1">
    <citation type="submission" date="2019-10" db="EMBL/GenBank/DDBJ databases">
        <title>Corynebacterium sp novel species isolated from the respiratory tract of Marmot.</title>
        <authorList>
            <person name="Zhang G."/>
        </authorList>
    </citation>
    <scope>NUCLEOTIDE SEQUENCE [LARGE SCALE GENOMIC DNA]</scope>
    <source>
        <strain evidence="2 3">336</strain>
    </source>
</reference>
<accession>A0ABQ6VD13</accession>
<evidence type="ECO:0000313" key="3">
    <source>
        <dbReference type="Proteomes" id="UP000436181"/>
    </source>
</evidence>
<dbReference type="Gene3D" id="3.20.20.10">
    <property type="entry name" value="Alanine racemase"/>
    <property type="match status" value="1"/>
</dbReference>
<dbReference type="InterPro" id="IPR051466">
    <property type="entry name" value="D-amino_acid_metab_enzyme"/>
</dbReference>
<dbReference type="CDD" id="cd06813">
    <property type="entry name" value="PLPDE_III_DSD_D-TA_like_2"/>
    <property type="match status" value="1"/>
</dbReference>
<dbReference type="Pfam" id="PF01168">
    <property type="entry name" value="Ala_racemase_N"/>
    <property type="match status" value="1"/>
</dbReference>